<dbReference type="STRING" id="768706.Desor_3931"/>
<reference evidence="7" key="1">
    <citation type="submission" date="2011-11" db="EMBL/GenBank/DDBJ databases">
        <title>Complete sequence of Desulfosporosinus orientis DSM 765.</title>
        <authorList>
            <person name="Lucas S."/>
            <person name="Han J."/>
            <person name="Lapidus A."/>
            <person name="Cheng J.-F."/>
            <person name="Goodwin L."/>
            <person name="Pitluck S."/>
            <person name="Peters L."/>
            <person name="Ovchinnikova G."/>
            <person name="Teshima H."/>
            <person name="Detter J.C."/>
            <person name="Han C."/>
            <person name="Tapia R."/>
            <person name="Land M."/>
            <person name="Hauser L."/>
            <person name="Kyrpides N."/>
            <person name="Ivanova N."/>
            <person name="Pagani I."/>
            <person name="Pester M."/>
            <person name="Spring S."/>
            <person name="Ollivier B."/>
            <person name="Rattei T."/>
            <person name="Klenk H.-P."/>
            <person name="Wagner M."/>
            <person name="Loy A."/>
            <person name="Woyke T."/>
        </authorList>
    </citation>
    <scope>NUCLEOTIDE SEQUENCE [LARGE SCALE GENOMIC DNA]</scope>
    <source>
        <strain evidence="7">ATCC 19365 / DSM 765 / NCIMB 8382 / VKM B-1628</strain>
    </source>
</reference>
<evidence type="ECO:0000256" key="1">
    <source>
        <dbReference type="ARBA" id="ARBA00004141"/>
    </source>
</evidence>
<sequence>MLGTKVVCEKKNLKSNRSMYIHSAIGIGFMLGFPLLNPIEPITPVGMHIFAIFIGMVYLWSTVNGIWPSILGLLLIGVSGFAPLKSVALEAFGSDISVVIMLALVFFAGVEYAGCTEYLARWFLTRKIINGKPYVFLFVFFLASYFLSGLTEPIASLLILWPITVEFMNELGIDRKEKVFPITVFGVYFAATLAQPMFPFKGAALAIVGTFQKASGLTVNTLSFVLFNIILSLTMIIIFMLLLKFVYKPDMSKLKNISVEQFQKSPLPPMNLQQKILLLSLFAFIILLLAPSFLPKTWVIVALLKNIGTLGVTMFCVVVLMVLHVDGKPVLPFKAVAAKSFSWDVYFLVVAALYGANAVSNDVTGIKAWLIQVLQPLLGDKPILVFVGLLLIFSIITTNFANNAGMAIILIPVIMAFAKQYPSIGLVGLYMCITMIVFFALITPAASPYCGMMHARRDLIDVKDILKMGVPLLIIGLILYVLVGFPLAQILFS</sequence>
<dbReference type="RefSeq" id="WP_014186183.1">
    <property type="nucleotide sequence ID" value="NC_016584.1"/>
</dbReference>
<feature type="transmembrane region" description="Helical" evidence="5">
    <location>
        <begin position="42"/>
        <end position="59"/>
    </location>
</feature>
<dbReference type="GO" id="GO:0022857">
    <property type="term" value="F:transmembrane transporter activity"/>
    <property type="evidence" value="ECO:0007669"/>
    <property type="project" value="InterPro"/>
</dbReference>
<feature type="transmembrane region" description="Helical" evidence="5">
    <location>
        <begin position="134"/>
        <end position="159"/>
    </location>
</feature>
<accession>G7WBX9</accession>
<feature type="transmembrane region" description="Helical" evidence="5">
    <location>
        <begin position="470"/>
        <end position="492"/>
    </location>
</feature>
<feature type="transmembrane region" description="Helical" evidence="5">
    <location>
        <begin position="96"/>
        <end position="114"/>
    </location>
</feature>
<feature type="transmembrane region" description="Helical" evidence="5">
    <location>
        <begin position="66"/>
        <end position="84"/>
    </location>
</feature>
<dbReference type="Pfam" id="PF00939">
    <property type="entry name" value="Na_sulph_symp"/>
    <property type="match status" value="1"/>
</dbReference>
<feature type="transmembrane region" description="Helical" evidence="5">
    <location>
        <begin position="19"/>
        <end position="36"/>
    </location>
</feature>
<keyword evidence="4 5" id="KW-0472">Membrane</keyword>
<evidence type="ECO:0000313" key="7">
    <source>
        <dbReference type="Proteomes" id="UP000006346"/>
    </source>
</evidence>
<dbReference type="Proteomes" id="UP000006346">
    <property type="component" value="Chromosome"/>
</dbReference>
<keyword evidence="3 5" id="KW-1133">Transmembrane helix</keyword>
<gene>
    <name evidence="6" type="ordered locus">Desor_3931</name>
</gene>
<keyword evidence="2 5" id="KW-0812">Transmembrane</keyword>
<evidence type="ECO:0000313" key="6">
    <source>
        <dbReference type="EMBL" id="AET69376.1"/>
    </source>
</evidence>
<dbReference type="HOGENOM" id="CLU_043251_0_0_9"/>
<feature type="transmembrane region" description="Helical" evidence="5">
    <location>
        <begin position="276"/>
        <end position="294"/>
    </location>
</feature>
<evidence type="ECO:0000256" key="5">
    <source>
        <dbReference type="SAM" id="Phobius"/>
    </source>
</evidence>
<protein>
    <submittedName>
        <fullName evidence="6">Di-/tricarboxylate transporter</fullName>
    </submittedName>
</protein>
<feature type="transmembrane region" description="Helical" evidence="5">
    <location>
        <begin position="345"/>
        <end position="371"/>
    </location>
</feature>
<feature type="transmembrane region" description="Helical" evidence="5">
    <location>
        <begin position="219"/>
        <end position="243"/>
    </location>
</feature>
<evidence type="ECO:0000256" key="2">
    <source>
        <dbReference type="ARBA" id="ARBA00022692"/>
    </source>
</evidence>
<dbReference type="EMBL" id="CP003108">
    <property type="protein sequence ID" value="AET69376.1"/>
    <property type="molecule type" value="Genomic_DNA"/>
</dbReference>
<reference evidence="6 7" key="2">
    <citation type="journal article" date="2012" name="J. Bacteriol.">
        <title>Complete genome sequences of Desulfosporosinus orientis DSM765T, Desulfosporosinus youngiae DSM17734T, Desulfosporosinus meridiei DSM13257T, and Desulfosporosinus acidiphilus DSM22704T.</title>
        <authorList>
            <person name="Pester M."/>
            <person name="Brambilla E."/>
            <person name="Alazard D."/>
            <person name="Rattei T."/>
            <person name="Weinmaier T."/>
            <person name="Han J."/>
            <person name="Lucas S."/>
            <person name="Lapidus A."/>
            <person name="Cheng J.F."/>
            <person name="Goodwin L."/>
            <person name="Pitluck S."/>
            <person name="Peters L."/>
            <person name="Ovchinnikova G."/>
            <person name="Teshima H."/>
            <person name="Detter J.C."/>
            <person name="Han C.S."/>
            <person name="Tapia R."/>
            <person name="Land M.L."/>
            <person name="Hauser L."/>
            <person name="Kyrpides N.C."/>
            <person name="Ivanova N.N."/>
            <person name="Pagani I."/>
            <person name="Huntmann M."/>
            <person name="Wei C.L."/>
            <person name="Davenport K.W."/>
            <person name="Daligault H."/>
            <person name="Chain P.S."/>
            <person name="Chen A."/>
            <person name="Mavromatis K."/>
            <person name="Markowitz V."/>
            <person name="Szeto E."/>
            <person name="Mikhailova N."/>
            <person name="Pati A."/>
            <person name="Wagner M."/>
            <person name="Woyke T."/>
            <person name="Ollivier B."/>
            <person name="Klenk H.P."/>
            <person name="Spring S."/>
            <person name="Loy A."/>
        </authorList>
    </citation>
    <scope>NUCLEOTIDE SEQUENCE [LARGE SCALE GENOMIC DNA]</scope>
    <source>
        <strain evidence="7">ATCC 19365 / DSM 765 / NCIMB 8382 / VKM B-1628</strain>
    </source>
</reference>
<feature type="transmembrane region" description="Helical" evidence="5">
    <location>
        <begin position="427"/>
        <end position="449"/>
    </location>
</feature>
<dbReference type="KEGG" id="dor:Desor_3931"/>
<dbReference type="PANTHER" id="PTHR10283">
    <property type="entry name" value="SOLUTE CARRIER FAMILY 13 MEMBER"/>
    <property type="match status" value="1"/>
</dbReference>
<dbReference type="eggNOG" id="COG0471">
    <property type="taxonomic scope" value="Bacteria"/>
</dbReference>
<evidence type="ECO:0000256" key="3">
    <source>
        <dbReference type="ARBA" id="ARBA00022989"/>
    </source>
</evidence>
<feature type="transmembrane region" description="Helical" evidence="5">
    <location>
        <begin position="179"/>
        <end position="198"/>
    </location>
</feature>
<evidence type="ECO:0000256" key="4">
    <source>
        <dbReference type="ARBA" id="ARBA00023136"/>
    </source>
</evidence>
<feature type="transmembrane region" description="Helical" evidence="5">
    <location>
        <begin position="383"/>
        <end position="415"/>
    </location>
</feature>
<name>G7WBX9_DESOD</name>
<feature type="transmembrane region" description="Helical" evidence="5">
    <location>
        <begin position="306"/>
        <end position="325"/>
    </location>
</feature>
<dbReference type="GO" id="GO:0005886">
    <property type="term" value="C:plasma membrane"/>
    <property type="evidence" value="ECO:0007669"/>
    <property type="project" value="TreeGrafter"/>
</dbReference>
<dbReference type="InterPro" id="IPR001898">
    <property type="entry name" value="SLC13A/DASS"/>
</dbReference>
<organism evidence="6 7">
    <name type="scientific">Desulfosporosinus orientis (strain ATCC 19365 / DSM 765 / NCIMB 8382 / VKM B-1628 / Singapore I)</name>
    <name type="common">Desulfotomaculum orientis</name>
    <dbReference type="NCBI Taxonomy" id="768706"/>
    <lineage>
        <taxon>Bacteria</taxon>
        <taxon>Bacillati</taxon>
        <taxon>Bacillota</taxon>
        <taxon>Clostridia</taxon>
        <taxon>Eubacteriales</taxon>
        <taxon>Desulfitobacteriaceae</taxon>
        <taxon>Desulfosporosinus</taxon>
    </lineage>
</organism>
<comment type="subcellular location">
    <subcellularLocation>
        <location evidence="1">Membrane</location>
        <topology evidence="1">Multi-pass membrane protein</topology>
    </subcellularLocation>
</comment>
<dbReference type="PATRIC" id="fig|768706.3.peg.3977"/>
<keyword evidence="7" id="KW-1185">Reference proteome</keyword>
<dbReference type="PANTHER" id="PTHR10283:SF125">
    <property type="entry name" value="MG(2+)_CITRATE COMPLEX SECONDARY TRANSPORTER"/>
    <property type="match status" value="1"/>
</dbReference>
<proteinExistence type="predicted"/>
<dbReference type="AlphaFoldDB" id="G7WBX9"/>